<gene>
    <name evidence="2" type="ORF">TCIL3000_0_39810</name>
</gene>
<feature type="chain" id="PRO_5003389970" description="T. congolense-specific, cell surface-expressed gene family" evidence="1">
    <location>
        <begin position="26"/>
        <end position="121"/>
    </location>
</feature>
<protein>
    <recommendedName>
        <fullName evidence="4">T. congolense-specific, cell surface-expressed gene family</fullName>
    </recommendedName>
</protein>
<evidence type="ECO:0000313" key="2">
    <source>
        <dbReference type="EMBL" id="CCD13211.1"/>
    </source>
</evidence>
<comment type="caution">
    <text evidence="2">The sequence shown here is derived from an EMBL/GenBank/DDBJ whole genome shotgun (WGS) entry which is preliminary data.</text>
</comment>
<organism evidence="2 3">
    <name type="scientific">Trypanosoma congolense (strain IL3000)</name>
    <dbReference type="NCBI Taxonomy" id="1068625"/>
    <lineage>
        <taxon>Eukaryota</taxon>
        <taxon>Discoba</taxon>
        <taxon>Euglenozoa</taxon>
        <taxon>Kinetoplastea</taxon>
        <taxon>Metakinetoplastina</taxon>
        <taxon>Trypanosomatida</taxon>
        <taxon>Trypanosomatidae</taxon>
        <taxon>Trypanosoma</taxon>
        <taxon>Nannomonas</taxon>
    </lineage>
</organism>
<dbReference type="EMBL" id="CAEQ01001059">
    <property type="protein sequence ID" value="CCD13211.1"/>
    <property type="molecule type" value="Genomic_DNA"/>
</dbReference>
<feature type="signal peptide" evidence="1">
    <location>
        <begin position="1"/>
        <end position="25"/>
    </location>
</feature>
<evidence type="ECO:0000256" key="1">
    <source>
        <dbReference type="SAM" id="SignalP"/>
    </source>
</evidence>
<dbReference type="AlphaFoldDB" id="F9W7N9"/>
<proteinExistence type="predicted"/>
<keyword evidence="3" id="KW-1185">Reference proteome</keyword>
<reference evidence="3" key="1">
    <citation type="submission" date="2011-07" db="EMBL/GenBank/DDBJ databases">
        <title>Divergent evolution of antigenic variation in African trypanosomes.</title>
        <authorList>
            <person name="Jackson A.P."/>
            <person name="Berry A."/>
            <person name="Allison H.C."/>
            <person name="Burton P."/>
            <person name="Anderson J."/>
            <person name="Aslett M."/>
            <person name="Brown R."/>
            <person name="Corton N."/>
            <person name="Harris D."/>
            <person name="Hauser H."/>
            <person name="Gamble J."/>
            <person name="Gilderthorp R."/>
            <person name="McQuillan J."/>
            <person name="Quail M.A."/>
            <person name="Sanders M."/>
            <person name="Van Tonder A."/>
            <person name="Ginger M.L."/>
            <person name="Donelson J.E."/>
            <person name="Field M.C."/>
            <person name="Barry J.D."/>
            <person name="Berriman M."/>
            <person name="Hertz-Fowler C."/>
        </authorList>
    </citation>
    <scope>NUCLEOTIDE SEQUENCE [LARGE SCALE GENOMIC DNA]</scope>
    <source>
        <strain evidence="3">IL3000</strain>
    </source>
</reference>
<evidence type="ECO:0008006" key="4">
    <source>
        <dbReference type="Google" id="ProtNLM"/>
    </source>
</evidence>
<sequence>MPSIAASRFGCFSLALLLISTKLSSLKSFRLKQPFKSSNHSCVTIPQAVLVTSLRTCKYSDELFHACSGISSEGGSYGSFSLQFLHFFSGFVYFLSDLSKRETGDSALLGAAPYRFGLKQF</sequence>
<dbReference type="Proteomes" id="UP000000702">
    <property type="component" value="Unassembled WGS sequence"/>
</dbReference>
<evidence type="ECO:0000313" key="3">
    <source>
        <dbReference type="Proteomes" id="UP000000702"/>
    </source>
</evidence>
<keyword evidence="1" id="KW-0732">Signal</keyword>
<name>F9W7N9_TRYCI</name>
<accession>F9W7N9</accession>
<reference evidence="2 3" key="2">
    <citation type="journal article" date="2012" name="Proc. Natl. Acad. Sci. U.S.A.">
        <title>Antigenic diversity is generated by distinct evolutionary mechanisms in African trypanosome species.</title>
        <authorList>
            <person name="Jackson A.P."/>
            <person name="Berry A."/>
            <person name="Aslett M."/>
            <person name="Allison H.C."/>
            <person name="Burton P."/>
            <person name="Vavrova-Anderson J."/>
            <person name="Brown R."/>
            <person name="Browne H."/>
            <person name="Corton N."/>
            <person name="Hauser H."/>
            <person name="Gamble J."/>
            <person name="Gilderthorp R."/>
            <person name="Marcello L."/>
            <person name="McQuillan J."/>
            <person name="Otto T.D."/>
            <person name="Quail M.A."/>
            <person name="Sanders M.J."/>
            <person name="van Tonder A."/>
            <person name="Ginger M.L."/>
            <person name="Field M.C."/>
            <person name="Barry J.D."/>
            <person name="Hertz-Fowler C."/>
            <person name="Berriman M."/>
        </authorList>
    </citation>
    <scope>NUCLEOTIDE SEQUENCE [LARGE SCALE GENOMIC DNA]</scope>
    <source>
        <strain evidence="2 3">IL3000</strain>
    </source>
</reference>